<feature type="region of interest" description="Disordered" evidence="1">
    <location>
        <begin position="1"/>
        <end position="45"/>
    </location>
</feature>
<dbReference type="AlphaFoldDB" id="A0A5E8C4N9"/>
<proteinExistence type="predicted"/>
<dbReference type="Proteomes" id="UP000398389">
    <property type="component" value="Unassembled WGS sequence"/>
</dbReference>
<dbReference type="InterPro" id="IPR019034">
    <property type="entry name" value="UPF0390"/>
</dbReference>
<organism evidence="2 3">
    <name type="scientific">Magnusiomyces paraingens</name>
    <dbReference type="NCBI Taxonomy" id="2606893"/>
    <lineage>
        <taxon>Eukaryota</taxon>
        <taxon>Fungi</taxon>
        <taxon>Dikarya</taxon>
        <taxon>Ascomycota</taxon>
        <taxon>Saccharomycotina</taxon>
        <taxon>Dipodascomycetes</taxon>
        <taxon>Dipodascales</taxon>
        <taxon>Dipodascaceae</taxon>
        <taxon>Magnusiomyces</taxon>
    </lineage>
</organism>
<reference evidence="2 3" key="1">
    <citation type="submission" date="2019-09" db="EMBL/GenBank/DDBJ databases">
        <authorList>
            <person name="Brejova B."/>
        </authorList>
    </citation>
    <scope>NUCLEOTIDE SEQUENCE [LARGE SCALE GENOMIC DNA]</scope>
</reference>
<dbReference type="RefSeq" id="XP_031855423.1">
    <property type="nucleotide sequence ID" value="XM_031999532.1"/>
</dbReference>
<dbReference type="EMBL" id="CABVLU010000004">
    <property type="protein sequence ID" value="VVT56106.1"/>
    <property type="molecule type" value="Genomic_DNA"/>
</dbReference>
<feature type="compositionally biased region" description="Polar residues" evidence="1">
    <location>
        <begin position="1"/>
        <end position="13"/>
    </location>
</feature>
<sequence length="99" mass="10908">MPQGSLKKSTTKSPGRIKKQTSKTPKKAAPKTLAPKKRAAVKDAQIARKHTAALTGATEKILAAKIGHLELLKGTRKELEERERKKNDKKKKNTNNQGK</sequence>
<keyword evidence="3" id="KW-1185">Reference proteome</keyword>
<evidence type="ECO:0000313" key="3">
    <source>
        <dbReference type="Proteomes" id="UP000398389"/>
    </source>
</evidence>
<dbReference type="Pfam" id="PF09495">
    <property type="entry name" value="DUF2462"/>
    <property type="match status" value="1"/>
</dbReference>
<name>A0A5E8C4N9_9ASCO</name>
<accession>A0A5E8C4N9</accession>
<feature type="compositionally biased region" description="Basic and acidic residues" evidence="1">
    <location>
        <begin position="73"/>
        <end position="86"/>
    </location>
</feature>
<dbReference type="GeneID" id="43583632"/>
<gene>
    <name evidence="2" type="ORF">SAPINGB_P004817</name>
</gene>
<feature type="compositionally biased region" description="Basic residues" evidence="1">
    <location>
        <begin position="15"/>
        <end position="39"/>
    </location>
</feature>
<evidence type="ECO:0000256" key="1">
    <source>
        <dbReference type="SAM" id="MobiDB-lite"/>
    </source>
</evidence>
<evidence type="ECO:0000313" key="2">
    <source>
        <dbReference type="EMBL" id="VVT56106.1"/>
    </source>
</evidence>
<feature type="region of interest" description="Disordered" evidence="1">
    <location>
        <begin position="73"/>
        <end position="99"/>
    </location>
</feature>
<protein>
    <submittedName>
        <fullName evidence="2">Uncharacterized protein</fullName>
    </submittedName>
</protein>